<feature type="domain" description="CCHC-type" evidence="3">
    <location>
        <begin position="88"/>
        <end position="102"/>
    </location>
</feature>
<dbReference type="GO" id="GO:0003676">
    <property type="term" value="F:nucleic acid binding"/>
    <property type="evidence" value="ECO:0007669"/>
    <property type="project" value="InterPro"/>
</dbReference>
<name>A0A2N9G6T6_FAGSY</name>
<dbReference type="AlphaFoldDB" id="A0A2N9G6T6"/>
<accession>A0A2N9G6T6</accession>
<protein>
    <recommendedName>
        <fullName evidence="3">CCHC-type domain-containing protein</fullName>
    </recommendedName>
</protein>
<dbReference type="InterPro" id="IPR043502">
    <property type="entry name" value="DNA/RNA_pol_sf"/>
</dbReference>
<gene>
    <name evidence="4" type="ORF">FSB_LOCUS26248</name>
</gene>
<proteinExistence type="predicted"/>
<evidence type="ECO:0000259" key="3">
    <source>
        <dbReference type="PROSITE" id="PS50158"/>
    </source>
</evidence>
<dbReference type="PROSITE" id="PS50158">
    <property type="entry name" value="ZF_CCHC"/>
    <property type="match status" value="1"/>
</dbReference>
<dbReference type="InterPro" id="IPR001878">
    <property type="entry name" value="Znf_CCHC"/>
</dbReference>
<reference evidence="4" key="1">
    <citation type="submission" date="2018-02" db="EMBL/GenBank/DDBJ databases">
        <authorList>
            <person name="Cohen D.B."/>
            <person name="Kent A.D."/>
        </authorList>
    </citation>
    <scope>NUCLEOTIDE SEQUENCE</scope>
</reference>
<organism evidence="4">
    <name type="scientific">Fagus sylvatica</name>
    <name type="common">Beechnut</name>
    <dbReference type="NCBI Taxonomy" id="28930"/>
    <lineage>
        <taxon>Eukaryota</taxon>
        <taxon>Viridiplantae</taxon>
        <taxon>Streptophyta</taxon>
        <taxon>Embryophyta</taxon>
        <taxon>Tracheophyta</taxon>
        <taxon>Spermatophyta</taxon>
        <taxon>Magnoliopsida</taxon>
        <taxon>eudicotyledons</taxon>
        <taxon>Gunneridae</taxon>
        <taxon>Pentapetalae</taxon>
        <taxon>rosids</taxon>
        <taxon>fabids</taxon>
        <taxon>Fagales</taxon>
        <taxon>Fagaceae</taxon>
        <taxon>Fagus</taxon>
    </lineage>
</organism>
<dbReference type="Pfam" id="PF00078">
    <property type="entry name" value="RVT_1"/>
    <property type="match status" value="1"/>
</dbReference>
<dbReference type="PANTHER" id="PTHR33116">
    <property type="entry name" value="REVERSE TRANSCRIPTASE ZINC-BINDING DOMAIN-CONTAINING PROTEIN-RELATED-RELATED"/>
    <property type="match status" value="1"/>
</dbReference>
<keyword evidence="1" id="KW-0863">Zinc-finger</keyword>
<evidence type="ECO:0000313" key="4">
    <source>
        <dbReference type="EMBL" id="SPC98366.1"/>
    </source>
</evidence>
<dbReference type="InterPro" id="IPR036691">
    <property type="entry name" value="Endo/exonu/phosph_ase_sf"/>
</dbReference>
<dbReference type="SUPFAM" id="SSF56672">
    <property type="entry name" value="DNA/RNA polymerases"/>
    <property type="match status" value="1"/>
</dbReference>
<keyword evidence="1" id="KW-0479">Metal-binding</keyword>
<dbReference type="GO" id="GO:0008270">
    <property type="term" value="F:zinc ion binding"/>
    <property type="evidence" value="ECO:0007669"/>
    <property type="project" value="UniProtKB-KW"/>
</dbReference>
<feature type="compositionally biased region" description="Basic and acidic residues" evidence="2">
    <location>
        <begin position="148"/>
        <end position="159"/>
    </location>
</feature>
<evidence type="ECO:0000256" key="2">
    <source>
        <dbReference type="SAM" id="MobiDB-lite"/>
    </source>
</evidence>
<dbReference type="EMBL" id="OIVN01001862">
    <property type="protein sequence ID" value="SPC98366.1"/>
    <property type="molecule type" value="Genomic_DNA"/>
</dbReference>
<dbReference type="PANTHER" id="PTHR33116:SF70">
    <property type="entry name" value="NON-LTR RETROELEMENT REVERSE TRANSCRIPTASE-LIKE PROTEIN"/>
    <property type="match status" value="1"/>
</dbReference>
<evidence type="ECO:0000256" key="1">
    <source>
        <dbReference type="PROSITE-ProRule" id="PRU00047"/>
    </source>
</evidence>
<keyword evidence="1" id="KW-0862">Zinc</keyword>
<sequence>MVSSSTRAVDVNMLNMDEEVSDLVQQANKLVCKEGRFTLNASANASDQVDKRTLVRKVVADKVLNKNKVMVITTKAWVPTEGMLLDFCFDCGRLSHQRRDCKWGKQLNYGKGYGRWMLAKSILVKSNKVIDLLFHDVIDAHLKEKHRLNQEGKPMEGEASRTASEQSDQSECVSLVISNAEADTLLRRVMMVSEASHPAVGDETLDGIPQHGLPAEFEDLVPFEPNSPTDFHNSQSDTVESIPSMFVPETTTNITPHLIIQLGPVWAIRKTIEISEDSNMAVDKGKGKRSFEETEEATGQVTKKLKLEPIGSGKKGLATKSKGKGKIGETKRVRDLKKLARDKEGKKKLAKYAIETTTLPQINEEAKEAGLILPPKELYVNRVAAVVERMGFCKHCLVPSMGIAGGLCLAWKDGVDIEVTLANQFVINAMVFFDPPNQPWMMTFVHAPHNRSGDFNCILSQSEKKGGKRVGDLTRSELKPFLDSGELIDLGFKGNSFTWTNKRMVISQEDNSYLCNIPSNEEIKETLFSMNSNKCPGPDGLPFLFFKHYWSIVKSKVIAAVQNFFQSGRPLKQLNHTFIALIPKIDGASSVNQFRPIALCNVVYKIISKILASRLKTMLPKFISPWQRAFVPGRLIQDNSIIAFEVINAMKKSKRKLGYIALKMDMEKAYDRMECKSEAEGLFKGFPLTRQCPRVSHLLFVDDLIIFSRATMEDVSTVQSCIQKYQDWSGQKVNIKKSTVMFNQKVPRGLQRRLCQATGLKSSPFQSKYLGLPLSHDKSRSNTLEYVVEKVQQKVLGWKRSLLSQASRSCLIKSVASATPIYTMSSLSFPKKTCARIDVALRDFWWGKKEDKGVIYLKAWDTICVPKSAGGLGIRRFSDMNAALLAKLGWSVATKEDKAWVKYVSAKYLKGKSFWDVKKSSGSSWIWQSILNSRSALAKGFCWRISKAIGEGVAGLAVVCRDHMAKLLFIWTDLIKLDDPLMAEANAALLTARKATEVGFQSDDCGR</sequence>
<dbReference type="SUPFAM" id="SSF56219">
    <property type="entry name" value="DNase I-like"/>
    <property type="match status" value="1"/>
</dbReference>
<dbReference type="CDD" id="cd01650">
    <property type="entry name" value="RT_nLTR_like"/>
    <property type="match status" value="1"/>
</dbReference>
<feature type="region of interest" description="Disordered" evidence="2">
    <location>
        <begin position="148"/>
        <end position="167"/>
    </location>
</feature>
<dbReference type="InterPro" id="IPR000477">
    <property type="entry name" value="RT_dom"/>
</dbReference>